<comment type="caution">
    <text evidence="2">The sequence shown here is derived from an EMBL/GenBank/DDBJ whole genome shotgun (WGS) entry which is preliminary data.</text>
</comment>
<dbReference type="AlphaFoldDB" id="A0A9W9MMX1"/>
<organism evidence="2 3">
    <name type="scientific">Penicillium cinerascens</name>
    <dbReference type="NCBI Taxonomy" id="70096"/>
    <lineage>
        <taxon>Eukaryota</taxon>
        <taxon>Fungi</taxon>
        <taxon>Dikarya</taxon>
        <taxon>Ascomycota</taxon>
        <taxon>Pezizomycotina</taxon>
        <taxon>Eurotiomycetes</taxon>
        <taxon>Eurotiomycetidae</taxon>
        <taxon>Eurotiales</taxon>
        <taxon>Aspergillaceae</taxon>
        <taxon>Penicillium</taxon>
    </lineage>
</organism>
<dbReference type="GO" id="GO:0016747">
    <property type="term" value="F:acyltransferase activity, transferring groups other than amino-acyl groups"/>
    <property type="evidence" value="ECO:0007669"/>
    <property type="project" value="InterPro"/>
</dbReference>
<sequence>MTLSAPRTTPPLPIKFTSGLEIVTAATRPDLWATLNDPAHPLNTAWPEFLDHDLTFKLFMPIYSRHRALVRFQLLAIEPSADGNCDTVVGLGRSIPFFWPEIAHLPSTKRLSDYPDLLSTLPDSGYDGTLLRGMASLASQDDETQPNALSALSITIRPDRRRQGLAEALVSAMKDTARASSLRCLVVPLRPTQKHRFPSVQMAEYINWTWDDPDPGISPIRPFDPWLRKHLQLGGRIVKIATSSMIIRGTCDEWRKWTGVDLTASKDREKSKERYIEVPIPRGLVPVRVDLVDGTGIYTEPNIWIYHELDDLG</sequence>
<dbReference type="Pfam" id="PF00583">
    <property type="entry name" value="Acetyltransf_1"/>
    <property type="match status" value="1"/>
</dbReference>
<proteinExistence type="predicted"/>
<reference evidence="2" key="2">
    <citation type="journal article" date="2023" name="IMA Fungus">
        <title>Comparative genomic study of the Penicillium genus elucidates a diverse pangenome and 15 lateral gene transfer events.</title>
        <authorList>
            <person name="Petersen C."/>
            <person name="Sorensen T."/>
            <person name="Nielsen M.R."/>
            <person name="Sondergaard T.E."/>
            <person name="Sorensen J.L."/>
            <person name="Fitzpatrick D.A."/>
            <person name="Frisvad J.C."/>
            <person name="Nielsen K.L."/>
        </authorList>
    </citation>
    <scope>NUCLEOTIDE SEQUENCE</scope>
    <source>
        <strain evidence="2">IBT 15544</strain>
    </source>
</reference>
<dbReference type="InterPro" id="IPR000182">
    <property type="entry name" value="GNAT_dom"/>
</dbReference>
<reference evidence="2" key="1">
    <citation type="submission" date="2022-12" db="EMBL/GenBank/DDBJ databases">
        <authorList>
            <person name="Petersen C."/>
        </authorList>
    </citation>
    <scope>NUCLEOTIDE SEQUENCE</scope>
    <source>
        <strain evidence="2">IBT 15544</strain>
    </source>
</reference>
<dbReference type="OrthoDB" id="5333917at2759"/>
<accession>A0A9W9MMX1</accession>
<protein>
    <recommendedName>
        <fullName evidence="1">N-acetyltransferase domain-containing protein</fullName>
    </recommendedName>
</protein>
<evidence type="ECO:0000313" key="2">
    <source>
        <dbReference type="EMBL" id="KAJ5204208.1"/>
    </source>
</evidence>
<dbReference type="RefSeq" id="XP_058308687.1">
    <property type="nucleotide sequence ID" value="XM_058452149.1"/>
</dbReference>
<dbReference type="InterPro" id="IPR016181">
    <property type="entry name" value="Acyl_CoA_acyltransferase"/>
</dbReference>
<gene>
    <name evidence="2" type="ORF">N7498_005087</name>
</gene>
<dbReference type="Gene3D" id="3.40.630.30">
    <property type="match status" value="1"/>
</dbReference>
<dbReference type="CDD" id="cd04301">
    <property type="entry name" value="NAT_SF"/>
    <property type="match status" value="1"/>
</dbReference>
<evidence type="ECO:0000259" key="1">
    <source>
        <dbReference type="Pfam" id="PF00583"/>
    </source>
</evidence>
<dbReference type="SUPFAM" id="SSF55729">
    <property type="entry name" value="Acyl-CoA N-acyltransferases (Nat)"/>
    <property type="match status" value="1"/>
</dbReference>
<dbReference type="EMBL" id="JAPQKR010000012">
    <property type="protein sequence ID" value="KAJ5204208.1"/>
    <property type="molecule type" value="Genomic_DNA"/>
</dbReference>
<dbReference type="GeneID" id="83179450"/>
<evidence type="ECO:0000313" key="3">
    <source>
        <dbReference type="Proteomes" id="UP001150904"/>
    </source>
</evidence>
<keyword evidence="3" id="KW-1185">Reference proteome</keyword>
<dbReference type="Proteomes" id="UP001150904">
    <property type="component" value="Unassembled WGS sequence"/>
</dbReference>
<name>A0A9W9MMX1_9EURO</name>
<feature type="domain" description="N-acetyltransferase" evidence="1">
    <location>
        <begin position="126"/>
        <end position="187"/>
    </location>
</feature>